<dbReference type="SUPFAM" id="SSF54975">
    <property type="entry name" value="Acylphosphatase/BLUF domain-like"/>
    <property type="match status" value="1"/>
</dbReference>
<name>A0A8G2C6Q5_9BACT</name>
<dbReference type="InterPro" id="IPR017968">
    <property type="entry name" value="Acylphosphatase_CS"/>
</dbReference>
<dbReference type="GO" id="GO:0003998">
    <property type="term" value="F:acylphosphatase activity"/>
    <property type="evidence" value="ECO:0007669"/>
    <property type="project" value="UniProtKB-EC"/>
</dbReference>
<protein>
    <recommendedName>
        <fullName evidence="2 4">Acylphosphatase</fullName>
        <ecNumber evidence="2 4">3.6.1.7</ecNumber>
    </recommendedName>
</protein>
<keyword evidence="4 5" id="KW-0378">Hydrolase</keyword>
<feature type="active site" evidence="4">
    <location>
        <position position="36"/>
    </location>
</feature>
<reference evidence="9 10" key="1">
    <citation type="submission" date="2016-11" db="EMBL/GenBank/DDBJ databases">
        <authorList>
            <person name="Varghese N."/>
            <person name="Submissions S."/>
        </authorList>
    </citation>
    <scope>NUCLEOTIDE SEQUENCE [LARGE SCALE GENOMIC DNA]</scope>
    <source>
        <strain evidence="9 10">DSM 17919</strain>
    </source>
</reference>
<dbReference type="Proteomes" id="UP000184001">
    <property type="component" value="Unassembled WGS sequence"/>
</dbReference>
<comment type="caution">
    <text evidence="9">The sequence shown here is derived from an EMBL/GenBank/DDBJ whole genome shotgun (WGS) entry which is preliminary data.</text>
</comment>
<dbReference type="Pfam" id="PF00708">
    <property type="entry name" value="Acylphosphatase"/>
    <property type="match status" value="1"/>
</dbReference>
<evidence type="ECO:0000313" key="11">
    <source>
        <dbReference type="Proteomes" id="UP001568358"/>
    </source>
</evidence>
<dbReference type="Proteomes" id="UP001568358">
    <property type="component" value="Unassembled WGS sequence"/>
</dbReference>
<dbReference type="PANTHER" id="PTHR47268:SF4">
    <property type="entry name" value="ACYLPHOSPHATASE"/>
    <property type="match status" value="1"/>
</dbReference>
<dbReference type="InterPro" id="IPR020456">
    <property type="entry name" value="Acylphosphatase"/>
</dbReference>
<dbReference type="InterPro" id="IPR001792">
    <property type="entry name" value="Acylphosphatase-like_dom"/>
</dbReference>
<feature type="domain" description="Acylphosphatase-like" evidence="7">
    <location>
        <begin position="3"/>
        <end position="89"/>
    </location>
</feature>
<evidence type="ECO:0000256" key="2">
    <source>
        <dbReference type="ARBA" id="ARBA00012150"/>
    </source>
</evidence>
<proteinExistence type="inferred from homology"/>
<dbReference type="EC" id="3.6.1.7" evidence="2 4"/>
<dbReference type="PROSITE" id="PS51160">
    <property type="entry name" value="ACYLPHOSPHATASE_3"/>
    <property type="match status" value="1"/>
</dbReference>
<gene>
    <name evidence="8" type="ORF">AB2Z07_07575</name>
    <name evidence="9" type="ORF">SAMN05660830_00111</name>
</gene>
<dbReference type="PROSITE" id="PS00151">
    <property type="entry name" value="ACYLPHOSPHATASE_2"/>
    <property type="match status" value="1"/>
</dbReference>
<evidence type="ECO:0000313" key="8">
    <source>
        <dbReference type="EMBL" id="MEZ6853385.1"/>
    </source>
</evidence>
<evidence type="ECO:0000256" key="3">
    <source>
        <dbReference type="ARBA" id="ARBA00047645"/>
    </source>
</evidence>
<dbReference type="PROSITE" id="PS00150">
    <property type="entry name" value="ACYLPHOSPHATASE_1"/>
    <property type="match status" value="1"/>
</dbReference>
<evidence type="ECO:0000313" key="9">
    <source>
        <dbReference type="EMBL" id="SHI48947.1"/>
    </source>
</evidence>
<dbReference type="InterPro" id="IPR036046">
    <property type="entry name" value="Acylphosphatase-like_dom_sf"/>
</dbReference>
<dbReference type="PANTHER" id="PTHR47268">
    <property type="entry name" value="ACYLPHOSPHATASE"/>
    <property type="match status" value="1"/>
</dbReference>
<evidence type="ECO:0000256" key="6">
    <source>
        <dbReference type="RuleBase" id="RU004168"/>
    </source>
</evidence>
<evidence type="ECO:0000259" key="7">
    <source>
        <dbReference type="PROSITE" id="PS51160"/>
    </source>
</evidence>
<accession>A0A8G2C6Q5</accession>
<evidence type="ECO:0000256" key="1">
    <source>
        <dbReference type="ARBA" id="ARBA00005614"/>
    </source>
</evidence>
<dbReference type="AlphaFoldDB" id="A0A8G2C6Q5"/>
<evidence type="ECO:0000313" key="10">
    <source>
        <dbReference type="Proteomes" id="UP000184001"/>
    </source>
</evidence>
<dbReference type="EMBL" id="FQZR01000002">
    <property type="protein sequence ID" value="SHI48947.1"/>
    <property type="molecule type" value="Genomic_DNA"/>
</dbReference>
<dbReference type="Gene3D" id="3.30.70.100">
    <property type="match status" value="1"/>
</dbReference>
<sequence length="89" mass="10169">MARQRYIVTGKVQGVGFRYWTHHTASLFGLRGWVRNRPDGSVELVAEGDIATLQQFEKELWQGPVNSHVANVSLCDTNLREPLSRFTMH</sequence>
<keyword evidence="11" id="KW-1185">Reference proteome</keyword>
<comment type="similarity">
    <text evidence="1 6">Belongs to the acylphosphatase family.</text>
</comment>
<reference evidence="8 11" key="2">
    <citation type="submission" date="2024-07" db="EMBL/GenBank/DDBJ databases">
        <title>Active virus-host system and metabolic interactions in a Lokiarchaeon culture.</title>
        <authorList>
            <person name="Ponce Toledo R.I."/>
            <person name="Rodrigues Oliveira T."/>
            <person name="Schleper C."/>
        </authorList>
    </citation>
    <scope>NUCLEOTIDE SEQUENCE [LARGE SCALE GENOMIC DNA]</scope>
    <source>
        <strain evidence="8 11">B35</strain>
    </source>
</reference>
<dbReference type="EMBL" id="JBFSOO010000004">
    <property type="protein sequence ID" value="MEZ6853385.1"/>
    <property type="molecule type" value="Genomic_DNA"/>
</dbReference>
<dbReference type="RefSeq" id="WP_020001250.1">
    <property type="nucleotide sequence ID" value="NZ_CP192217.1"/>
</dbReference>
<comment type="catalytic activity">
    <reaction evidence="3 4 5">
        <text>an acyl phosphate + H2O = a carboxylate + phosphate + H(+)</text>
        <dbReference type="Rhea" id="RHEA:14965"/>
        <dbReference type="ChEBI" id="CHEBI:15377"/>
        <dbReference type="ChEBI" id="CHEBI:15378"/>
        <dbReference type="ChEBI" id="CHEBI:29067"/>
        <dbReference type="ChEBI" id="CHEBI:43474"/>
        <dbReference type="ChEBI" id="CHEBI:59918"/>
        <dbReference type="EC" id="3.6.1.7"/>
    </reaction>
</comment>
<organism evidence="9 10">
    <name type="scientific">Halodesulfovibrio aestuarii</name>
    <dbReference type="NCBI Taxonomy" id="126333"/>
    <lineage>
        <taxon>Bacteria</taxon>
        <taxon>Pseudomonadati</taxon>
        <taxon>Thermodesulfobacteriota</taxon>
        <taxon>Desulfovibrionia</taxon>
        <taxon>Desulfovibrionales</taxon>
        <taxon>Desulfovibrionaceae</taxon>
        <taxon>Halodesulfovibrio</taxon>
    </lineage>
</organism>
<feature type="active site" evidence="4">
    <location>
        <position position="18"/>
    </location>
</feature>
<evidence type="ECO:0000256" key="4">
    <source>
        <dbReference type="PROSITE-ProRule" id="PRU00520"/>
    </source>
</evidence>
<evidence type="ECO:0000256" key="5">
    <source>
        <dbReference type="RuleBase" id="RU000553"/>
    </source>
</evidence>